<dbReference type="Pfam" id="PF08811">
    <property type="entry name" value="DUF1800"/>
    <property type="match status" value="1"/>
</dbReference>
<protein>
    <submittedName>
        <fullName evidence="1">Uncharacterized conserved protein, DUF1800 family</fullName>
    </submittedName>
</protein>
<evidence type="ECO:0000313" key="1">
    <source>
        <dbReference type="EMBL" id="SFO78366.1"/>
    </source>
</evidence>
<reference evidence="1 2" key="1">
    <citation type="submission" date="2016-10" db="EMBL/GenBank/DDBJ databases">
        <authorList>
            <person name="de Groot N.N."/>
        </authorList>
    </citation>
    <scope>NUCLEOTIDE SEQUENCE [LARGE SCALE GENOMIC DNA]</scope>
    <source>
        <strain evidence="1 2">DSM 15893</strain>
    </source>
</reference>
<dbReference type="STRING" id="1121869.SAMN03084138_00447"/>
<proteinExistence type="predicted"/>
<organism evidence="1 2">
    <name type="scientific">Enterovibrio norvegicus DSM 15893</name>
    <dbReference type="NCBI Taxonomy" id="1121869"/>
    <lineage>
        <taxon>Bacteria</taxon>
        <taxon>Pseudomonadati</taxon>
        <taxon>Pseudomonadota</taxon>
        <taxon>Gammaproteobacteria</taxon>
        <taxon>Vibrionales</taxon>
        <taxon>Vibrionaceae</taxon>
        <taxon>Enterovibrio</taxon>
    </lineage>
</organism>
<dbReference type="RefSeq" id="WP_017015855.1">
    <property type="nucleotide sequence ID" value="NZ_FOWR01000002.1"/>
</dbReference>
<gene>
    <name evidence="1" type="ORF">SAMN03084138_00447</name>
</gene>
<sequence length="509" mass="57549">MQFDSFTHASRWLDLATFGPKQGEANALVNKRAKAWFDEQVKLPASSHLKQCEKQFAAQGYGKMISRSTRIRAWLDIALYGDDQLRQKVGYALSQIFVASDQDATLINHTPAIAHYNDLLCGHAFGNYRELLKAVSLSPVMGHYLTMVGNQMGDPLTGRRPDENYAREILQLFSVGLYERDIDGSYIMGNNGQPVACYDEKDIQELARVFTGWDSLDSHMIEAMTNNGQYHDPGEKMIMGHRFPKNTSADVEMDRVMDMLLHHPSTAPNISKGLIQKLTTSNPSPDYVRRVTEVFLNNGEGVVGDLKAVVWAVLADEEVYTATPMTMSKIREPWLSLVYIYRALDAQPGAGSALVETDLVYLKTCNQYPLGSPSVFNFYLPDYAPNGVVSENNLVSPELQIIDWSHIIYVHNFIYGIFRLNLQDKNKPLKKQLYINVEDLKAPFDTKDIQGFVTEVSERFFNGAMPVELQHILSDHYNGLDMHAGKWVQRLMFIALSSPYFHVQENRAS</sequence>
<dbReference type="OrthoDB" id="9772295at2"/>
<dbReference type="AlphaFoldDB" id="A0A1I5K1A4"/>
<evidence type="ECO:0000313" key="2">
    <source>
        <dbReference type="Proteomes" id="UP000182692"/>
    </source>
</evidence>
<dbReference type="PANTHER" id="PTHR43737">
    <property type="entry name" value="BLL7424 PROTEIN"/>
    <property type="match status" value="1"/>
</dbReference>
<name>A0A1I5K1A4_9GAMM</name>
<dbReference type="PANTHER" id="PTHR43737:SF1">
    <property type="entry name" value="DUF1501 DOMAIN-CONTAINING PROTEIN"/>
    <property type="match status" value="1"/>
</dbReference>
<dbReference type="Proteomes" id="UP000182692">
    <property type="component" value="Unassembled WGS sequence"/>
</dbReference>
<dbReference type="EMBL" id="FOWR01000002">
    <property type="protein sequence ID" value="SFO78366.1"/>
    <property type="molecule type" value="Genomic_DNA"/>
</dbReference>
<accession>A0A1I5K1A4</accession>
<dbReference type="InterPro" id="IPR014917">
    <property type="entry name" value="DUF1800"/>
</dbReference>
<dbReference type="GeneID" id="35873029"/>